<dbReference type="Gene3D" id="2.60.40.1220">
    <property type="match status" value="1"/>
</dbReference>
<dbReference type="EMBL" id="JAUSWG010000017">
    <property type="protein sequence ID" value="MDQ0557981.1"/>
    <property type="molecule type" value="Genomic_DNA"/>
</dbReference>
<dbReference type="InterPro" id="IPR032675">
    <property type="entry name" value="LRR_dom_sf"/>
</dbReference>
<dbReference type="PANTHER" id="PTHR18849">
    <property type="entry name" value="LEUCINE RICH REPEAT PROTEIN"/>
    <property type="match status" value="1"/>
</dbReference>
<evidence type="ECO:0000313" key="6">
    <source>
        <dbReference type="Proteomes" id="UP001232584"/>
    </source>
</evidence>
<dbReference type="PROSITE" id="PS51450">
    <property type="entry name" value="LRR"/>
    <property type="match status" value="5"/>
</dbReference>
<protein>
    <submittedName>
        <fullName evidence="5">Leucine-rich repeat (LRR) protein</fullName>
    </submittedName>
</protein>
<dbReference type="SMART" id="SM00365">
    <property type="entry name" value="LRR_SD22"/>
    <property type="match status" value="4"/>
</dbReference>
<comment type="caution">
    <text evidence="5">The sequence shown here is derived from an EMBL/GenBank/DDBJ whole genome shotgun (WGS) entry which is preliminary data.</text>
</comment>
<evidence type="ECO:0000256" key="1">
    <source>
        <dbReference type="ARBA" id="ARBA00009432"/>
    </source>
</evidence>
<dbReference type="PANTHER" id="PTHR18849:SF0">
    <property type="entry name" value="CILIA- AND FLAGELLA-ASSOCIATED PROTEIN 410-RELATED"/>
    <property type="match status" value="1"/>
</dbReference>
<gene>
    <name evidence="5" type="ORF">QOZ92_003116</name>
</gene>
<proteinExistence type="inferred from homology"/>
<dbReference type="SUPFAM" id="SSF81296">
    <property type="entry name" value="E set domains"/>
    <property type="match status" value="1"/>
</dbReference>
<keyword evidence="4" id="KW-0677">Repeat</keyword>
<accession>A0ABU0N4C9</accession>
<keyword evidence="2" id="KW-0433">Leucine-rich repeat</keyword>
<keyword evidence="3" id="KW-0732">Signal</keyword>
<dbReference type="SUPFAM" id="SSF52058">
    <property type="entry name" value="L domain-like"/>
    <property type="match status" value="1"/>
</dbReference>
<sequence length="334" mass="37927">MEQALTGLNIEFKNNKNNTKDKMVNKREVINIPDCNLKKALNKKFNSPEHSPVTRGQLESLLALNLTEMNIRNLEGIQYCTNLSYLGLSKNEISELSPLCDLKELVTLNLDENKINDLTYLKKLTNLTYLTLSGNEIKNLMPIQGLTNLNYLDLSKNKINDLSHLSGITNLVCLSLNENRISDLSPLNNLNNLGVLDLKNQEIILDSIEIPLDSTSIEIENNIVDIDGSFIAICDKEIKNNGIYIQNTNKIKWSCIVDILEYNFYMKKMINSKKSEFSGNVVLPYTYRTAPINNKSTNGKDNDSENVKNSFNVLFSIDSILKKFLHLIKDNLFK</sequence>
<dbReference type="Pfam" id="PF12799">
    <property type="entry name" value="LRR_4"/>
    <property type="match status" value="1"/>
</dbReference>
<evidence type="ECO:0000313" key="5">
    <source>
        <dbReference type="EMBL" id="MDQ0557981.1"/>
    </source>
</evidence>
<dbReference type="InterPro" id="IPR025875">
    <property type="entry name" value="Leu-rich_rpt_4"/>
</dbReference>
<dbReference type="InterPro" id="IPR001611">
    <property type="entry name" value="Leu-rich_rpt"/>
</dbReference>
<dbReference type="Proteomes" id="UP001232584">
    <property type="component" value="Unassembled WGS sequence"/>
</dbReference>
<dbReference type="InterPro" id="IPR014756">
    <property type="entry name" value="Ig_E-set"/>
</dbReference>
<reference evidence="5 6" key="1">
    <citation type="submission" date="2023-07" db="EMBL/GenBank/DDBJ databases">
        <title>Genomic Encyclopedia of Type Strains, Phase IV (KMG-IV): sequencing the most valuable type-strain genomes for metagenomic binning, comparative biology and taxonomic classification.</title>
        <authorList>
            <person name="Goeker M."/>
        </authorList>
    </citation>
    <scope>NUCLEOTIDE SEQUENCE [LARGE SCALE GENOMIC DNA]</scope>
    <source>
        <strain evidence="5 6">DSM 15049</strain>
    </source>
</reference>
<organism evidence="5 6">
    <name type="scientific">Paraclostridium ghonii</name>
    <dbReference type="NCBI Taxonomy" id="29358"/>
    <lineage>
        <taxon>Bacteria</taxon>
        <taxon>Bacillati</taxon>
        <taxon>Bacillota</taxon>
        <taxon>Clostridia</taxon>
        <taxon>Peptostreptococcales</taxon>
        <taxon>Peptostreptococcaceae</taxon>
        <taxon>Paraclostridium</taxon>
    </lineage>
</organism>
<evidence type="ECO:0000256" key="2">
    <source>
        <dbReference type="ARBA" id="ARBA00022614"/>
    </source>
</evidence>
<dbReference type="Gene3D" id="3.80.10.10">
    <property type="entry name" value="Ribonuclease Inhibitor"/>
    <property type="match status" value="1"/>
</dbReference>
<evidence type="ECO:0000256" key="4">
    <source>
        <dbReference type="ARBA" id="ARBA00022737"/>
    </source>
</evidence>
<comment type="similarity">
    <text evidence="1">Belongs to the internalin family.</text>
</comment>
<evidence type="ECO:0000256" key="3">
    <source>
        <dbReference type="ARBA" id="ARBA00022729"/>
    </source>
</evidence>
<dbReference type="RefSeq" id="WP_307509834.1">
    <property type="nucleotide sequence ID" value="NZ_BAAACE010000030.1"/>
</dbReference>
<keyword evidence="6" id="KW-1185">Reference proteome</keyword>
<name>A0ABU0N4C9_9FIRM</name>
<dbReference type="InterPro" id="IPR014755">
    <property type="entry name" value="Cu-Rt/internalin_Ig-like"/>
</dbReference>